<organism evidence="2 3">
    <name type="scientific">Kibdelosporangium aridum</name>
    <dbReference type="NCBI Taxonomy" id="2030"/>
    <lineage>
        <taxon>Bacteria</taxon>
        <taxon>Bacillati</taxon>
        <taxon>Actinomycetota</taxon>
        <taxon>Actinomycetes</taxon>
        <taxon>Pseudonocardiales</taxon>
        <taxon>Pseudonocardiaceae</taxon>
        <taxon>Kibdelosporangium</taxon>
    </lineage>
</organism>
<dbReference type="EMBL" id="QHKI01000053">
    <property type="protein sequence ID" value="RSM73864.1"/>
    <property type="molecule type" value="Genomic_DNA"/>
</dbReference>
<protein>
    <recommendedName>
        <fullName evidence="4">Bulb-type lectin domain-containing protein</fullName>
    </recommendedName>
</protein>
<proteinExistence type="predicted"/>
<accession>A0A428YVH3</accession>
<dbReference type="AlphaFoldDB" id="A0A428YVH3"/>
<gene>
    <name evidence="2" type="ORF">DMH04_40630</name>
</gene>
<evidence type="ECO:0008006" key="4">
    <source>
        <dbReference type="Google" id="ProtNLM"/>
    </source>
</evidence>
<dbReference type="Proteomes" id="UP000287547">
    <property type="component" value="Unassembled WGS sequence"/>
</dbReference>
<sequence>MRFTKLATMTAVVAAMFIGAAGTGSAVEGQPLVPRGGVNINDTRDVSAQKTDGEVFMEINNQGNLMFWSRSGETFAGQQRGNGWQNTRLITSLSRDRFLEINGANDLVLWTWTGSHYTAKVVGTNWAPARLVTGIHSHAFLEINDQGQLRNWYFNDNYDIVGYEQIGSDWHKTRAIAGKEFVDFVEIKGDNSVSEWFDWNNAGHSLQEIQFTGADFSNVRLIIGTDFYHFVTVRNDGLLVEYTLGTDGYYYEGLRGTGWGNARLIG</sequence>
<evidence type="ECO:0000256" key="1">
    <source>
        <dbReference type="SAM" id="SignalP"/>
    </source>
</evidence>
<reference evidence="2 3" key="1">
    <citation type="submission" date="2018-05" db="EMBL/GenBank/DDBJ databases">
        <title>Evolution of GPA BGCs.</title>
        <authorList>
            <person name="Waglechner N."/>
            <person name="Wright G.D."/>
        </authorList>
    </citation>
    <scope>NUCLEOTIDE SEQUENCE [LARGE SCALE GENOMIC DNA]</scope>
    <source>
        <strain evidence="2 3">A82846</strain>
    </source>
</reference>
<feature type="signal peptide" evidence="1">
    <location>
        <begin position="1"/>
        <end position="26"/>
    </location>
</feature>
<evidence type="ECO:0000313" key="2">
    <source>
        <dbReference type="EMBL" id="RSM73864.1"/>
    </source>
</evidence>
<keyword evidence="1" id="KW-0732">Signal</keyword>
<name>A0A428YVH3_KIBAR</name>
<feature type="chain" id="PRO_5019141681" description="Bulb-type lectin domain-containing protein" evidence="1">
    <location>
        <begin position="27"/>
        <end position="266"/>
    </location>
</feature>
<evidence type="ECO:0000313" key="3">
    <source>
        <dbReference type="Proteomes" id="UP000287547"/>
    </source>
</evidence>
<comment type="caution">
    <text evidence="2">The sequence shown here is derived from an EMBL/GenBank/DDBJ whole genome shotgun (WGS) entry which is preliminary data.</text>
</comment>